<dbReference type="InterPro" id="IPR004143">
    <property type="entry name" value="BPL_LPL_catalytic"/>
</dbReference>
<name>A0ABT4KYP9_9SPHI</name>
<evidence type="ECO:0000256" key="1">
    <source>
        <dbReference type="ARBA" id="ARBA00022598"/>
    </source>
</evidence>
<dbReference type="NCBIfam" id="TIGR00121">
    <property type="entry name" value="birA_ligase"/>
    <property type="match status" value="1"/>
</dbReference>
<comment type="caution">
    <text evidence="3">The sequence shown here is derived from an EMBL/GenBank/DDBJ whole genome shotgun (WGS) entry which is preliminary data.</text>
</comment>
<keyword evidence="4" id="KW-1185">Reference proteome</keyword>
<dbReference type="PANTHER" id="PTHR12835:SF5">
    <property type="entry name" value="BIOTIN--PROTEIN LIGASE"/>
    <property type="match status" value="1"/>
</dbReference>
<accession>A0ABT4KYP9</accession>
<organism evidence="3 4">
    <name type="scientific">Pedobacter rhodius</name>
    <dbReference type="NCBI Taxonomy" id="3004098"/>
    <lineage>
        <taxon>Bacteria</taxon>
        <taxon>Pseudomonadati</taxon>
        <taxon>Bacteroidota</taxon>
        <taxon>Sphingobacteriia</taxon>
        <taxon>Sphingobacteriales</taxon>
        <taxon>Sphingobacteriaceae</taxon>
        <taxon>Pedobacter</taxon>
    </lineage>
</organism>
<dbReference type="EMBL" id="JAPWGL010000003">
    <property type="protein sequence ID" value="MCZ4224066.1"/>
    <property type="molecule type" value="Genomic_DNA"/>
</dbReference>
<feature type="domain" description="BPL/LPL catalytic" evidence="2">
    <location>
        <begin position="1"/>
        <end position="188"/>
    </location>
</feature>
<dbReference type="SUPFAM" id="SSF55681">
    <property type="entry name" value="Class II aaRS and biotin synthetases"/>
    <property type="match status" value="1"/>
</dbReference>
<evidence type="ECO:0000313" key="3">
    <source>
        <dbReference type="EMBL" id="MCZ4224066.1"/>
    </source>
</evidence>
<dbReference type="Gene3D" id="3.30.930.10">
    <property type="entry name" value="Bira Bifunctional Protein, Domain 2"/>
    <property type="match status" value="1"/>
</dbReference>
<evidence type="ECO:0000313" key="4">
    <source>
        <dbReference type="Proteomes" id="UP001144341"/>
    </source>
</evidence>
<dbReference type="EC" id="6.3.4.15" evidence="3"/>
<evidence type="ECO:0000259" key="2">
    <source>
        <dbReference type="PROSITE" id="PS51733"/>
    </source>
</evidence>
<dbReference type="Proteomes" id="UP001144341">
    <property type="component" value="Unassembled WGS sequence"/>
</dbReference>
<protein>
    <submittedName>
        <fullName evidence="3">Biotin--[acetyl-CoA-carboxylase] ligase</fullName>
        <ecNumber evidence="3">6.3.4.15</ecNumber>
    </submittedName>
</protein>
<reference evidence="3" key="1">
    <citation type="submission" date="2022-12" db="EMBL/GenBank/DDBJ databases">
        <title>Genome sequence of SJ11.</title>
        <authorList>
            <person name="Woo H."/>
        </authorList>
    </citation>
    <scope>NUCLEOTIDE SEQUENCE</scope>
    <source>
        <strain evidence="3">SJ11</strain>
    </source>
</reference>
<proteinExistence type="predicted"/>
<sequence>MQNNTFSTLFIGQNLIKLKEVDSTNNYLKKMVSNSDPLPEGTVIMADNQFAGRGQQDRVWQTEAGKNISASIFLKPSFLPLKKQFYLNIAVSLAIAKALSAFLPDAVKVKWPNDIYYNKRKLGGILIENTLTGVIIKSAVVGIGININQANFSADLSQKATSVFQILQKETVLERIIEKIFVYMEKYYLNLKSGDYGFLQKEYLENLLNFNVKANYSQNGHVFEGCIKGVEDDGPLIMEIDGKTKVFNFKEIEYTHKLNT</sequence>
<dbReference type="RefSeq" id="WP_269415856.1">
    <property type="nucleotide sequence ID" value="NZ_JAPWGL010000003.1"/>
</dbReference>
<dbReference type="InterPro" id="IPR045864">
    <property type="entry name" value="aa-tRNA-synth_II/BPL/LPL"/>
</dbReference>
<keyword evidence="1 3" id="KW-0436">Ligase</keyword>
<dbReference type="PANTHER" id="PTHR12835">
    <property type="entry name" value="BIOTIN PROTEIN LIGASE"/>
    <property type="match status" value="1"/>
</dbReference>
<gene>
    <name evidence="3" type="ORF">O0931_12200</name>
</gene>
<dbReference type="Pfam" id="PF03099">
    <property type="entry name" value="BPL_LplA_LipB"/>
    <property type="match status" value="1"/>
</dbReference>
<dbReference type="InterPro" id="IPR004408">
    <property type="entry name" value="Biotin_CoA_COase_ligase"/>
</dbReference>
<dbReference type="CDD" id="cd16442">
    <property type="entry name" value="BPL"/>
    <property type="match status" value="1"/>
</dbReference>
<dbReference type="PROSITE" id="PS51733">
    <property type="entry name" value="BPL_LPL_CATALYTIC"/>
    <property type="match status" value="1"/>
</dbReference>
<dbReference type="GO" id="GO:0004077">
    <property type="term" value="F:biotin--[biotin carboxyl-carrier protein] ligase activity"/>
    <property type="evidence" value="ECO:0007669"/>
    <property type="project" value="UniProtKB-EC"/>
</dbReference>